<dbReference type="Gramene" id="ERM94135">
    <property type="protein sequence ID" value="ERM94135"/>
    <property type="gene ID" value="AMTR_s00010p00151590"/>
</dbReference>
<keyword evidence="2" id="KW-1185">Reference proteome</keyword>
<name>W1NG38_AMBTC</name>
<proteinExistence type="predicted"/>
<sequence length="85" mass="9547">MSLAMTEMAQGFKTLACDNPPVESKAKRDAYKIVEGMWKAGEVGGNVLLTTARIFQDSTKAEMLLNLEDPRIQKTYLDDEMKHPQ</sequence>
<organism evidence="1 2">
    <name type="scientific">Amborella trichopoda</name>
    <dbReference type="NCBI Taxonomy" id="13333"/>
    <lineage>
        <taxon>Eukaryota</taxon>
        <taxon>Viridiplantae</taxon>
        <taxon>Streptophyta</taxon>
        <taxon>Embryophyta</taxon>
        <taxon>Tracheophyta</taxon>
        <taxon>Spermatophyta</taxon>
        <taxon>Magnoliopsida</taxon>
        <taxon>Amborellales</taxon>
        <taxon>Amborellaceae</taxon>
        <taxon>Amborella</taxon>
    </lineage>
</organism>
<gene>
    <name evidence="1" type="ORF">AMTR_s00010p00151590</name>
</gene>
<accession>W1NG38</accession>
<dbReference type="EMBL" id="KI397513">
    <property type="protein sequence ID" value="ERM94135.1"/>
    <property type="molecule type" value="Genomic_DNA"/>
</dbReference>
<reference evidence="2" key="1">
    <citation type="journal article" date="2013" name="Science">
        <title>The Amborella genome and the evolution of flowering plants.</title>
        <authorList>
            <consortium name="Amborella Genome Project"/>
        </authorList>
    </citation>
    <scope>NUCLEOTIDE SEQUENCE [LARGE SCALE GENOMIC DNA]</scope>
</reference>
<dbReference type="Proteomes" id="UP000017836">
    <property type="component" value="Unassembled WGS sequence"/>
</dbReference>
<protein>
    <submittedName>
        <fullName evidence="1">Uncharacterized protein</fullName>
    </submittedName>
</protein>
<evidence type="ECO:0000313" key="2">
    <source>
        <dbReference type="Proteomes" id="UP000017836"/>
    </source>
</evidence>
<dbReference type="HOGENOM" id="CLU_179560_0_0_1"/>
<evidence type="ECO:0000313" key="1">
    <source>
        <dbReference type="EMBL" id="ERM94135.1"/>
    </source>
</evidence>
<dbReference type="AlphaFoldDB" id="W1NG38"/>